<dbReference type="OrthoDB" id="9814995at2"/>
<accession>A0A2Z4FGJ7</accession>
<name>A0A2Z4FGJ7_9DELT</name>
<dbReference type="Pfam" id="PF13455">
    <property type="entry name" value="MUG113"/>
    <property type="match status" value="1"/>
</dbReference>
<dbReference type="SMART" id="SM00974">
    <property type="entry name" value="T5orf172"/>
    <property type="match status" value="1"/>
</dbReference>
<proteinExistence type="predicted"/>
<dbReference type="KEGG" id="bsed:DN745_01485"/>
<protein>
    <submittedName>
        <fullName evidence="1">GIY-YIG nuclease family protein</fullName>
    </submittedName>
</protein>
<dbReference type="AlphaFoldDB" id="A0A2Z4FGJ7"/>
<dbReference type="InterPro" id="IPR018306">
    <property type="entry name" value="Phage_T5_Orf172_DNA-bd"/>
</dbReference>
<organism evidence="1 2">
    <name type="scientific">Bradymonas sediminis</name>
    <dbReference type="NCBI Taxonomy" id="1548548"/>
    <lineage>
        <taxon>Bacteria</taxon>
        <taxon>Deltaproteobacteria</taxon>
        <taxon>Bradymonadales</taxon>
        <taxon>Bradymonadaceae</taxon>
        <taxon>Bradymonas</taxon>
    </lineage>
</organism>
<keyword evidence="2" id="KW-1185">Reference proteome</keyword>
<evidence type="ECO:0000313" key="2">
    <source>
        <dbReference type="Proteomes" id="UP000249799"/>
    </source>
</evidence>
<dbReference type="Proteomes" id="UP000249799">
    <property type="component" value="Chromosome"/>
</dbReference>
<dbReference type="EMBL" id="CP030032">
    <property type="protein sequence ID" value="AWV88073.1"/>
    <property type="molecule type" value="Genomic_DNA"/>
</dbReference>
<evidence type="ECO:0000313" key="1">
    <source>
        <dbReference type="EMBL" id="AWV88073.1"/>
    </source>
</evidence>
<reference evidence="1 2" key="1">
    <citation type="submission" date="2018-06" db="EMBL/GenBank/DDBJ databases">
        <title>Lujinxingia sediminis gen. nov. sp. nov., a new facultative anaerobic member of the class Deltaproteobacteria, and proposal of Lujinxingaceae fam. nov.</title>
        <authorList>
            <person name="Guo L.-Y."/>
            <person name="Li C.-M."/>
            <person name="Wang S."/>
            <person name="Du Z.-J."/>
        </authorList>
    </citation>
    <scope>NUCLEOTIDE SEQUENCE [LARGE SCALE GENOMIC DNA]</scope>
    <source>
        <strain evidence="1 2">FA350</strain>
    </source>
</reference>
<dbReference type="RefSeq" id="WP_111331489.1">
    <property type="nucleotide sequence ID" value="NZ_CP030032.1"/>
</dbReference>
<gene>
    <name evidence="1" type="ORF">DN745_01485</name>
</gene>
<sequence>MTKNKLSIDELAAELEEFAPREKNRSYSKTERQLVLGFEDILGFVQKHQRLPRNQEGVEIFERLYAVRLEALRQNPEALELLTPLDTEGLLDPDKSWAENDLAELSFDELADALSEFDDDDLGELRHVRPAAERLAPEEVAQRERCEDFEAFAPIFEQVRADLKTGIRETIPCDFNKITEEGDLFILNGQIAYVAHKGEEFPTGYGDMDARLRVIFDNKTESPLLMRSLKRALNKDDTSRRVTKADLGPLFENEISEGDIISGTIYVLRSQSDHPFIAQNRELIHKIGVTTNTVARRIADAANQATYLLADVEIVAEYQLVGVAPNRFEKLLHGYLANAQIDLTIKDRFGKPVSPREWFLVPLSVIEEIIERIQDGSIVEYSYNPGEARLELKAEVN</sequence>